<dbReference type="AlphaFoldDB" id="A0A1D6KR45"/>
<accession>A0A1D6KR45</accession>
<sequence length="57" mass="6527">MMQMINICREASYIPSKSGCKNHLLGCSVVQLAAWRTTTWEKDTDIDFAQDAIDEYK</sequence>
<gene>
    <name evidence="1" type="ORF">ZEAMMB73_Zm00001d032486</name>
</gene>
<proteinExistence type="predicted"/>
<protein>
    <submittedName>
        <fullName evidence="1">Uncharacterized protein</fullName>
    </submittedName>
</protein>
<organism evidence="1">
    <name type="scientific">Zea mays</name>
    <name type="common">Maize</name>
    <dbReference type="NCBI Taxonomy" id="4577"/>
    <lineage>
        <taxon>Eukaryota</taxon>
        <taxon>Viridiplantae</taxon>
        <taxon>Streptophyta</taxon>
        <taxon>Embryophyta</taxon>
        <taxon>Tracheophyta</taxon>
        <taxon>Spermatophyta</taxon>
        <taxon>Magnoliopsida</taxon>
        <taxon>Liliopsida</taxon>
        <taxon>Poales</taxon>
        <taxon>Poaceae</taxon>
        <taxon>PACMAD clade</taxon>
        <taxon>Panicoideae</taxon>
        <taxon>Andropogonodae</taxon>
        <taxon>Andropogoneae</taxon>
        <taxon>Tripsacinae</taxon>
        <taxon>Zea</taxon>
    </lineage>
</organism>
<evidence type="ECO:0000313" key="1">
    <source>
        <dbReference type="EMBL" id="ONM05205.1"/>
    </source>
</evidence>
<reference evidence="1" key="1">
    <citation type="submission" date="2015-12" db="EMBL/GenBank/DDBJ databases">
        <title>Update maize B73 reference genome by single molecule sequencing technologies.</title>
        <authorList>
            <consortium name="Maize Genome Sequencing Project"/>
            <person name="Ware D."/>
        </authorList>
    </citation>
    <scope>NUCLEOTIDE SEQUENCE [LARGE SCALE GENOMIC DNA]</scope>
    <source>
        <tissue evidence="1">Seedling</tissue>
    </source>
</reference>
<name>A0A1D6KR45_MAIZE</name>
<dbReference type="InParanoid" id="A0A1D6KR45"/>
<feature type="non-terminal residue" evidence="1">
    <location>
        <position position="57"/>
    </location>
</feature>
<dbReference type="EMBL" id="CM007647">
    <property type="protein sequence ID" value="ONM05205.1"/>
    <property type="molecule type" value="Genomic_DNA"/>
</dbReference>